<protein>
    <submittedName>
        <fullName evidence="1">Uncharacterized protein</fullName>
    </submittedName>
</protein>
<organism evidence="1 2">
    <name type="scientific">Treponema bryantii</name>
    <dbReference type="NCBI Taxonomy" id="163"/>
    <lineage>
        <taxon>Bacteria</taxon>
        <taxon>Pseudomonadati</taxon>
        <taxon>Spirochaetota</taxon>
        <taxon>Spirochaetia</taxon>
        <taxon>Spirochaetales</taxon>
        <taxon>Treponemataceae</taxon>
        <taxon>Treponema</taxon>
    </lineage>
</organism>
<name>A0A1I3INQ2_9SPIR</name>
<reference evidence="2" key="1">
    <citation type="submission" date="2016-10" db="EMBL/GenBank/DDBJ databases">
        <authorList>
            <person name="Varghese N."/>
            <person name="Submissions S."/>
        </authorList>
    </citation>
    <scope>NUCLEOTIDE SEQUENCE [LARGE SCALE GENOMIC DNA]</scope>
    <source>
        <strain evidence="2">XBD1002</strain>
    </source>
</reference>
<keyword evidence="2" id="KW-1185">Reference proteome</keyword>
<proteinExistence type="predicted"/>
<accession>A0A1I3INQ2</accession>
<dbReference type="EMBL" id="FORI01000002">
    <property type="protein sequence ID" value="SFI49509.1"/>
    <property type="molecule type" value="Genomic_DNA"/>
</dbReference>
<evidence type="ECO:0000313" key="2">
    <source>
        <dbReference type="Proteomes" id="UP000182737"/>
    </source>
</evidence>
<sequence length="315" mass="36093">MMEHDKLTGIERELVLQYLIDGNVPVTLTPVEEPISDNDDDKEMEIRSLTSQIFPVAIKGEHMTVKKDGVIVLENPPQSIKSFANKQVKVEFYFNHVGLYFITKVAATKTELTISIPDQIERIADVEEDSDYDFSSVIYFDCKSRRDLNLKCIPAEGVELFVRPVWKIISLDYQKKAKALLEQFVEQAKQEKNAGNGLQLIPVCKYLSEPHPAGLEAMETRVKPFSILFVDHERLVVGMDTTNCTFFENEEYGIKLSFSIKRGPILTRDIFVTSLVNKIYRSADGLYSCVDFRYTTLQEEDLRFLYEKATSTLFN</sequence>
<dbReference type="RefSeq" id="WP_244882639.1">
    <property type="nucleotide sequence ID" value="NZ_FORI01000002.1"/>
</dbReference>
<evidence type="ECO:0000313" key="1">
    <source>
        <dbReference type="EMBL" id="SFI49509.1"/>
    </source>
</evidence>
<dbReference type="AlphaFoldDB" id="A0A1I3INQ2"/>
<gene>
    <name evidence="1" type="ORF">SAMN04487775_10228</name>
</gene>
<dbReference type="Proteomes" id="UP000182737">
    <property type="component" value="Unassembled WGS sequence"/>
</dbReference>